<dbReference type="RefSeq" id="WP_086571923.1">
    <property type="nucleotide sequence ID" value="NZ_JAFMOF010000004.1"/>
</dbReference>
<feature type="compositionally biased region" description="Basic and acidic residues" evidence="1">
    <location>
        <begin position="201"/>
        <end position="248"/>
    </location>
</feature>
<evidence type="ECO:0000313" key="3">
    <source>
        <dbReference type="Proteomes" id="UP000664781"/>
    </source>
</evidence>
<evidence type="ECO:0000256" key="1">
    <source>
        <dbReference type="SAM" id="MobiDB-lite"/>
    </source>
</evidence>
<evidence type="ECO:0000313" key="2">
    <source>
        <dbReference type="EMBL" id="MBO0655768.1"/>
    </source>
</evidence>
<dbReference type="EMBL" id="JAFMOF010000004">
    <property type="protein sequence ID" value="MBO0655768.1"/>
    <property type="molecule type" value="Genomic_DNA"/>
</dbReference>
<feature type="compositionally biased region" description="Low complexity" evidence="1">
    <location>
        <begin position="185"/>
        <end position="194"/>
    </location>
</feature>
<dbReference type="Proteomes" id="UP000664781">
    <property type="component" value="Unassembled WGS sequence"/>
</dbReference>
<dbReference type="AlphaFoldDB" id="A0A939JQN4"/>
<keyword evidence="3" id="KW-1185">Reference proteome</keyword>
<feature type="compositionally biased region" description="Basic and acidic residues" evidence="1">
    <location>
        <begin position="257"/>
        <end position="300"/>
    </location>
</feature>
<protein>
    <submittedName>
        <fullName evidence="2">Uncharacterized protein</fullName>
    </submittedName>
</protein>
<comment type="caution">
    <text evidence="2">The sequence shown here is derived from an EMBL/GenBank/DDBJ whole genome shotgun (WGS) entry which is preliminary data.</text>
</comment>
<gene>
    <name evidence="2" type="ORF">J1792_24200</name>
</gene>
<name>A0A939JQN4_9ACTN</name>
<proteinExistence type="predicted"/>
<feature type="region of interest" description="Disordered" evidence="1">
    <location>
        <begin position="167"/>
        <end position="300"/>
    </location>
</feature>
<reference evidence="2" key="1">
    <citation type="submission" date="2021-03" db="EMBL/GenBank/DDBJ databases">
        <title>Streptomyces strains.</title>
        <authorList>
            <person name="Lund M.B."/>
            <person name="Toerring T."/>
        </authorList>
    </citation>
    <scope>NUCLEOTIDE SEQUENCE</scope>
    <source>
        <strain evidence="2">JCM 4242</strain>
    </source>
</reference>
<accession>A0A939JQN4</accession>
<organism evidence="2 3">
    <name type="scientific">Streptomyces triculaminicus</name>
    <dbReference type="NCBI Taxonomy" id="2816232"/>
    <lineage>
        <taxon>Bacteria</taxon>
        <taxon>Bacillati</taxon>
        <taxon>Actinomycetota</taxon>
        <taxon>Actinomycetes</taxon>
        <taxon>Kitasatosporales</taxon>
        <taxon>Streptomycetaceae</taxon>
        <taxon>Streptomyces</taxon>
    </lineage>
</organism>
<sequence>MDPENVIDELFLLRPEEFTAARDRWAAQARRDGDLELARRLRALRRPTLPAWVSNLLVRARPDEAEALLGLGEALRAAHRDLDGGRLRELGRRQRALVVSLSAQASRLAEEAGHPVGEDVRREVEETLHTVLADPGAAQEWAAGRLARPPAPATGFPGLAPDAAERLAAPPAPAPSGPSRERGPGARVTDLAAARARRARRGEELDLARRQARDARKESHSREEELGRAREEADRAEKAERDAQRQLEELAAELADAEDRRRAAHERVREIQGRVRAAERAWRSARRAAEAAEADAERLT</sequence>